<reference evidence="1 2" key="1">
    <citation type="submission" date="2014-06" db="EMBL/GenBank/DDBJ databases">
        <authorList>
            <person name="Swart Estienne"/>
        </authorList>
    </citation>
    <scope>NUCLEOTIDE SEQUENCE [LARGE SCALE GENOMIC DNA]</scope>
    <source>
        <strain evidence="1 2">130c</strain>
    </source>
</reference>
<dbReference type="InParanoid" id="A0A077ZMT1"/>
<keyword evidence="2" id="KW-1185">Reference proteome</keyword>
<protein>
    <submittedName>
        <fullName evidence="1">Uncharacterized protein</fullName>
    </submittedName>
</protein>
<dbReference type="EMBL" id="CCKQ01000174">
    <property type="protein sequence ID" value="CDW71238.1"/>
    <property type="molecule type" value="Genomic_DNA"/>
</dbReference>
<accession>A0A077ZMT1</accession>
<dbReference type="AlphaFoldDB" id="A0A077ZMT1"/>
<sequence length="53" mass="6346">MTKATINNLLIIMKERIYQAYPAQFRIGQIKKNRMQIEITESKLQVIRKRVLL</sequence>
<gene>
    <name evidence="1" type="primary">Contig2721.g2924</name>
    <name evidence="1" type="ORF">STYLEM_179</name>
</gene>
<name>A0A077ZMT1_STYLE</name>
<organism evidence="1 2">
    <name type="scientific">Stylonychia lemnae</name>
    <name type="common">Ciliate</name>
    <dbReference type="NCBI Taxonomy" id="5949"/>
    <lineage>
        <taxon>Eukaryota</taxon>
        <taxon>Sar</taxon>
        <taxon>Alveolata</taxon>
        <taxon>Ciliophora</taxon>
        <taxon>Intramacronucleata</taxon>
        <taxon>Spirotrichea</taxon>
        <taxon>Stichotrichia</taxon>
        <taxon>Sporadotrichida</taxon>
        <taxon>Oxytrichidae</taxon>
        <taxon>Stylonychinae</taxon>
        <taxon>Stylonychia</taxon>
    </lineage>
</organism>
<dbReference type="Proteomes" id="UP000039865">
    <property type="component" value="Unassembled WGS sequence"/>
</dbReference>
<evidence type="ECO:0000313" key="2">
    <source>
        <dbReference type="Proteomes" id="UP000039865"/>
    </source>
</evidence>
<evidence type="ECO:0000313" key="1">
    <source>
        <dbReference type="EMBL" id="CDW71238.1"/>
    </source>
</evidence>
<proteinExistence type="predicted"/>